<dbReference type="Pfam" id="PF14742">
    <property type="entry name" value="GDE_N_bis"/>
    <property type="match status" value="1"/>
</dbReference>
<comment type="caution">
    <text evidence="3">The sequence shown here is derived from an EMBL/GenBank/DDBJ whole genome shotgun (WGS) entry which is preliminary data.</text>
</comment>
<gene>
    <name evidence="3" type="ORF">KB449_30950</name>
</gene>
<dbReference type="Proteomes" id="UP001161691">
    <property type="component" value="Unassembled WGS sequence"/>
</dbReference>
<sequence>MDYRVIKDNDLFLLTDLSGDVVPPPADAGEGQQAGYGLYRSDTRFLSRMELLINGRKPIVLSSEADQNYLSETVLTNPHMEEDGKLILWRESVELRRTRFIYGDVLYDKLTMTNFSPAQLSFDISLRFEADFTDMFVVRGFMGGKLGTAEQLEASAGALRFGYAGADGIRRALRIRWDDPEAVAGVDGTVRLAVSLAPGASRSLELLLIPSIGDAEPEAAAPRAEALARLEADYAEWVSTSATLETDDPQLDALYARGLLDLRVLLNDEGLGRFPVAGLPWYAVLFGRDSLITALQMLPVRPEVALATLRTMARYQGERDDAWRDEQPGKIMHEMRRGELANTNQVPFTPYYGTVDATPLFLVLLAEYVKWTNDLSALRELLPNAEAALGWIDRNAAASGGFVTYHSESAKGIANQGWKDSADSVVHRDGEYARTPIALVEVQGYVYQAKRLLSEQLPRLPEEPGRDWRGMAARLAEEAETLRERFEAAFWMEEEGYYAIALDRDGRQVRSVTSNPGHVLASGLFAPERAAAVAKRLTAPDLFGGYGIRTMAEGQTGYNPMSYHDGSVWPHDNSMCLMGLAAGGFPEQSGIVIDGLLAAATHFENARLPELYCGYAKERGRPVRYPVACSPQAWAAGTPLVMLTAMLGLAIDGPSGTVRLAPALPPGMNRLRARRIKLGAGTLDVDVRRDREGGYEVDVVGNSSGFAVQVDDRRTAGVNA</sequence>
<dbReference type="Gene3D" id="1.50.10.10">
    <property type="match status" value="1"/>
</dbReference>
<reference evidence="3" key="1">
    <citation type="submission" date="2023-04" db="EMBL/GenBank/DDBJ databases">
        <title>Comparative genomic analysis of Cohnella hashimotonis sp. nov., isolated from the International Space Station.</title>
        <authorList>
            <person name="Venkateswaran K."/>
            <person name="Simpson A."/>
        </authorList>
    </citation>
    <scope>NUCLEOTIDE SEQUENCE</scope>
    <source>
        <strain evidence="3">F6_2S_P_1</strain>
    </source>
</reference>
<dbReference type="InterPro" id="IPR054491">
    <property type="entry name" value="MGH1-like_GH"/>
</dbReference>
<keyword evidence="4" id="KW-1185">Reference proteome</keyword>
<organism evidence="3 4">
    <name type="scientific">Cohnella hashimotonis</name>
    <dbReference type="NCBI Taxonomy" id="2826895"/>
    <lineage>
        <taxon>Bacteria</taxon>
        <taxon>Bacillati</taxon>
        <taxon>Bacillota</taxon>
        <taxon>Bacilli</taxon>
        <taxon>Bacillales</taxon>
        <taxon>Paenibacillaceae</taxon>
        <taxon>Cohnella</taxon>
    </lineage>
</organism>
<dbReference type="InterPro" id="IPR012341">
    <property type="entry name" value="6hp_glycosidase-like_sf"/>
</dbReference>
<evidence type="ECO:0000259" key="1">
    <source>
        <dbReference type="Pfam" id="PF14742"/>
    </source>
</evidence>
<evidence type="ECO:0000313" key="3">
    <source>
        <dbReference type="EMBL" id="MDI4649391.1"/>
    </source>
</evidence>
<protein>
    <submittedName>
        <fullName evidence="3">Amylo-alpha-1,6-glucosidase</fullName>
    </submittedName>
</protein>
<dbReference type="InterPro" id="IPR032856">
    <property type="entry name" value="GDE_N_bis"/>
</dbReference>
<dbReference type="SUPFAM" id="SSF48208">
    <property type="entry name" value="Six-hairpin glycosidases"/>
    <property type="match status" value="1"/>
</dbReference>
<dbReference type="RefSeq" id="WP_282912035.1">
    <property type="nucleotide sequence ID" value="NZ_JAGRPV010000001.1"/>
</dbReference>
<evidence type="ECO:0000259" key="2">
    <source>
        <dbReference type="Pfam" id="PF22422"/>
    </source>
</evidence>
<accession>A0ABT6TRC2</accession>
<evidence type="ECO:0000313" key="4">
    <source>
        <dbReference type="Proteomes" id="UP001161691"/>
    </source>
</evidence>
<proteinExistence type="predicted"/>
<feature type="domain" description="Putative glycogen debranching enzyme N-terminal" evidence="1">
    <location>
        <begin position="6"/>
        <end position="206"/>
    </location>
</feature>
<dbReference type="EMBL" id="JAGRPV010000001">
    <property type="protein sequence ID" value="MDI4649391.1"/>
    <property type="molecule type" value="Genomic_DNA"/>
</dbReference>
<feature type="domain" description="Mannosylglycerate hydrolase MGH1-like glycoside hydrolase" evidence="2">
    <location>
        <begin position="289"/>
        <end position="588"/>
    </location>
</feature>
<dbReference type="Pfam" id="PF22422">
    <property type="entry name" value="MGH1-like_GH"/>
    <property type="match status" value="1"/>
</dbReference>
<dbReference type="InterPro" id="IPR008928">
    <property type="entry name" value="6-hairpin_glycosidase_sf"/>
</dbReference>
<name>A0ABT6TRC2_9BACL</name>